<dbReference type="Proteomes" id="UP001500002">
    <property type="component" value="Unassembled WGS sequence"/>
</dbReference>
<evidence type="ECO:0000256" key="2">
    <source>
        <dbReference type="SAM" id="Phobius"/>
    </source>
</evidence>
<evidence type="ECO:0000313" key="3">
    <source>
        <dbReference type="EMBL" id="GAA1807965.1"/>
    </source>
</evidence>
<organism evidence="3 4">
    <name type="scientific">Agromyces neolithicus</name>
    <dbReference type="NCBI Taxonomy" id="269420"/>
    <lineage>
        <taxon>Bacteria</taxon>
        <taxon>Bacillati</taxon>
        <taxon>Actinomycetota</taxon>
        <taxon>Actinomycetes</taxon>
        <taxon>Micrococcales</taxon>
        <taxon>Microbacteriaceae</taxon>
        <taxon>Agromyces</taxon>
    </lineage>
</organism>
<accession>A0ABN2M4T1</accession>
<name>A0ABN2M4T1_9MICO</name>
<keyword evidence="2" id="KW-0812">Transmembrane</keyword>
<feature type="region of interest" description="Disordered" evidence="1">
    <location>
        <begin position="43"/>
        <end position="80"/>
    </location>
</feature>
<dbReference type="RefSeq" id="WP_344295150.1">
    <property type="nucleotide sequence ID" value="NZ_BAAANJ010000005.1"/>
</dbReference>
<protein>
    <recommendedName>
        <fullName evidence="5">DUF1707 domain-containing protein</fullName>
    </recommendedName>
</protein>
<keyword evidence="2" id="KW-1133">Transmembrane helix</keyword>
<comment type="caution">
    <text evidence="3">The sequence shown here is derived from an EMBL/GenBank/DDBJ whole genome shotgun (WGS) entry which is preliminary data.</text>
</comment>
<feature type="transmembrane region" description="Helical" evidence="2">
    <location>
        <begin position="92"/>
        <end position="113"/>
    </location>
</feature>
<evidence type="ECO:0000256" key="1">
    <source>
        <dbReference type="SAM" id="MobiDB-lite"/>
    </source>
</evidence>
<reference evidence="3 4" key="1">
    <citation type="journal article" date="2019" name="Int. J. Syst. Evol. Microbiol.">
        <title>The Global Catalogue of Microorganisms (GCM) 10K type strain sequencing project: providing services to taxonomists for standard genome sequencing and annotation.</title>
        <authorList>
            <consortium name="The Broad Institute Genomics Platform"/>
            <consortium name="The Broad Institute Genome Sequencing Center for Infectious Disease"/>
            <person name="Wu L."/>
            <person name="Ma J."/>
        </authorList>
    </citation>
    <scope>NUCLEOTIDE SEQUENCE [LARGE SCALE GENOMIC DNA]</scope>
    <source>
        <strain evidence="3 4">JCM 14322</strain>
    </source>
</reference>
<feature type="compositionally biased region" description="Low complexity" evidence="1">
    <location>
        <begin position="43"/>
        <end position="56"/>
    </location>
</feature>
<dbReference type="EMBL" id="BAAANJ010000005">
    <property type="protein sequence ID" value="GAA1807965.1"/>
    <property type="molecule type" value="Genomic_DNA"/>
</dbReference>
<evidence type="ECO:0008006" key="5">
    <source>
        <dbReference type="Google" id="ProtNLM"/>
    </source>
</evidence>
<evidence type="ECO:0000313" key="4">
    <source>
        <dbReference type="Proteomes" id="UP001500002"/>
    </source>
</evidence>
<keyword evidence="4" id="KW-1185">Reference proteome</keyword>
<gene>
    <name evidence="3" type="ORF">GCM10009749_15390</name>
</gene>
<keyword evidence="2" id="KW-0472">Membrane</keyword>
<sequence length="261" mass="26896">MDGRDDEHVRRLQRIAYGANASAEERSAALDELDRLGRFETASVDDASAAATPDPAHGVEPEAAVDGAGPEAAVDGRATPVPRRSRRFTVRAGVIAGAVALVFGVAAGFAVGWQSRPGDLGGTTTLAGSSGPVELGPRLHADVFASMPIALETDAARVFEREPTPADALDLETPLTELTALLAPVDTRLLATSPNGVTLFAARDDTDLCLVADFGDGGAASVCTQRGRFPTDGLRMTAGAPGIVVEVAWTPDGVVHLATPH</sequence>
<proteinExistence type="predicted"/>